<sequence length="125" mass="13582">MWKIGTVTQIDRDLDALVGEWLTLQEAAAALGVSQNQVRQMIRNHRLLGVVRGGELAIPAAFITNGTILKGLQGTLTVLADSGFSPEEALRWMFTADDSLPGTPLDAIRGNRGTEVRRRAQAMLL</sequence>
<evidence type="ECO:0000313" key="3">
    <source>
        <dbReference type="EMBL" id="AAZ55083.1"/>
    </source>
</evidence>
<evidence type="ECO:0000259" key="2">
    <source>
        <dbReference type="Pfam" id="PF21531"/>
    </source>
</evidence>
<proteinExistence type="predicted"/>
<dbReference type="Pfam" id="PF21531">
    <property type="entry name" value="Rv2175c_wHTH"/>
    <property type="match status" value="1"/>
</dbReference>
<protein>
    <submittedName>
        <fullName evidence="3">Uncharacterized protein</fullName>
    </submittedName>
</protein>
<name>Q47R34_THEFY</name>
<dbReference type="InterPro" id="IPR041098">
    <property type="entry name" value="Rv2175c_C"/>
</dbReference>
<dbReference type="AlphaFoldDB" id="Q47R34"/>
<dbReference type="STRING" id="269800.Tfu_1045"/>
<reference evidence="3" key="1">
    <citation type="submission" date="2005-07" db="EMBL/GenBank/DDBJ databases">
        <title>Complete sequence of Thermobifida fusca YX.</title>
        <authorList>
            <consortium name="US DOE Joint Genome Institute"/>
            <person name="Copeland A."/>
            <person name="Lucas S."/>
            <person name="Lapidus A."/>
            <person name="Barry K."/>
            <person name="Detter J.C."/>
            <person name="Glavina T."/>
            <person name="Hammon N."/>
            <person name="Israni S."/>
            <person name="Pitluck S."/>
            <person name="Di Bartolo G."/>
            <person name="Chain P."/>
            <person name="Schmutz J."/>
            <person name="Larimer F."/>
            <person name="Land M."/>
            <person name="Lykidis A."/>
            <person name="Richardson P."/>
        </authorList>
    </citation>
    <scope>NUCLEOTIDE SEQUENCE</scope>
    <source>
        <strain evidence="3">YX</strain>
    </source>
</reference>
<dbReference type="Pfam" id="PF18367">
    <property type="entry name" value="Rv2175c_C"/>
    <property type="match status" value="1"/>
</dbReference>
<feature type="domain" description="Rv2175c C-terminal" evidence="1">
    <location>
        <begin position="70"/>
        <end position="123"/>
    </location>
</feature>
<feature type="domain" description="DNA-binding protein Rv2175c wHTH" evidence="2">
    <location>
        <begin position="15"/>
        <end position="63"/>
    </location>
</feature>
<gene>
    <name evidence="3" type="ordered locus">Tfu_1045</name>
</gene>
<dbReference type="GO" id="GO:0003677">
    <property type="term" value="F:DNA binding"/>
    <property type="evidence" value="ECO:0007669"/>
    <property type="project" value="InterPro"/>
</dbReference>
<dbReference type="eggNOG" id="ENOG5032W34">
    <property type="taxonomic scope" value="Bacteria"/>
</dbReference>
<evidence type="ECO:0000259" key="1">
    <source>
        <dbReference type="Pfam" id="PF18367"/>
    </source>
</evidence>
<dbReference type="EMBL" id="CP000088">
    <property type="protein sequence ID" value="AAZ55083.1"/>
    <property type="molecule type" value="Genomic_DNA"/>
</dbReference>
<organism evidence="3">
    <name type="scientific">Thermobifida fusca (strain YX)</name>
    <dbReference type="NCBI Taxonomy" id="269800"/>
    <lineage>
        <taxon>Bacteria</taxon>
        <taxon>Bacillati</taxon>
        <taxon>Actinomycetota</taxon>
        <taxon>Actinomycetes</taxon>
        <taxon>Streptosporangiales</taxon>
        <taxon>Nocardiopsidaceae</taxon>
        <taxon>Thermobifida</taxon>
    </lineage>
</organism>
<accession>Q47R34</accession>
<dbReference type="HOGENOM" id="CLU_134416_1_0_11"/>
<dbReference type="InterPro" id="IPR048576">
    <property type="entry name" value="Rv2175c_wHTH"/>
</dbReference>
<dbReference type="KEGG" id="tfu:Tfu_1045"/>